<evidence type="ECO:0000256" key="6">
    <source>
        <dbReference type="SAM" id="Phobius"/>
    </source>
</evidence>
<feature type="domain" description="ABC3 transporter permease C-terminal" evidence="7">
    <location>
        <begin position="266"/>
        <end position="381"/>
    </location>
</feature>
<evidence type="ECO:0000256" key="2">
    <source>
        <dbReference type="ARBA" id="ARBA00022475"/>
    </source>
</evidence>
<keyword evidence="9" id="KW-1185">Reference proteome</keyword>
<dbReference type="InterPro" id="IPR003838">
    <property type="entry name" value="ABC3_permease_C"/>
</dbReference>
<sequence>MREIKLAFTIARREMRGGLKRFGIVIAALGLGVGIIAGVGSLSAAIDAGFANDARAILGGDAEFRLAYRAADATEIAALTEGGAISHAMEMRAMVKRKDGDGTPTLSEVKAVDDAYPLYGAPELAPAIPLKDALGQGADGLFGVVGEPALADRLGLKVGDTITIGDSDYRLTSLLQFEPDRGLRGFSLGPRLMMSPEALERSGLLQPGALVYHLYRVAYKPGLDGPAFLDKLREDLPKAGWRIRDLGDAASGATRFLDRTAQFLNVVGFAALLIGGIGIANAVRAYLESRAQSLAILRCLGATSRLLFAIYGMQILGMAVIGILVGLVIGIALPFGAQSALSSYGLRLLPGLYVLPLGFATAVGLMTAASFSLLPLLRAQRIRPAQLFRALAMELGAVKKVDALVLGIIGCVLAGLILLGSQDKVLGTWFIIASLIALALFRLLAIGIRDLAAILRRRAQAQAWPQSLRFALGAMVRPQAPAAGIVISLGLGLTILVAVGLIQRSLTRDIAETLPAQAPSFYFIDIQPSQLASFSDEIGKYPTATGFEHVPMLRGRISQVNGVPSEKVNAPADIAWVLRGDRGITWSVEPPPGAKITAGEWWPKDYNGEPLISLDAETARGLGLKIGDSLTVNILGREITGKIASFREIDWSRLDINFVMVFSPGLISGAPQTHIATVHVEPDRESALVKDLAGKYPNVSAIRVKDAISTATRILDAVGWAVRAAAAIALVVGALVLAGAMASGQQRRIYEAVLLKMLGGTRRDVALGYLTEFAVLAGLSAVFALGIGSTGAYFFLTKVMESSWVFDLPLILGILALSLLLAVGLGFAGSWRALGARAAPYLRNE</sequence>
<dbReference type="EMBL" id="JAXCLX010000001">
    <property type="protein sequence ID" value="MDY0870599.1"/>
    <property type="molecule type" value="Genomic_DNA"/>
</dbReference>
<keyword evidence="4 6" id="KW-1133">Transmembrane helix</keyword>
<dbReference type="PANTHER" id="PTHR30287">
    <property type="entry name" value="MEMBRANE COMPONENT OF PREDICTED ABC SUPERFAMILY METABOLITE UPTAKE TRANSPORTER"/>
    <property type="match status" value="1"/>
</dbReference>
<evidence type="ECO:0000259" key="7">
    <source>
        <dbReference type="Pfam" id="PF02687"/>
    </source>
</evidence>
<evidence type="ECO:0000313" key="8">
    <source>
        <dbReference type="EMBL" id="MDY0870599.1"/>
    </source>
</evidence>
<feature type="transmembrane region" description="Helical" evidence="6">
    <location>
        <begin position="397"/>
        <end position="420"/>
    </location>
</feature>
<gene>
    <name evidence="8" type="ORF">SMD31_01640</name>
</gene>
<comment type="subcellular location">
    <subcellularLocation>
        <location evidence="1">Cell membrane</location>
        <topology evidence="1">Multi-pass membrane protein</topology>
    </subcellularLocation>
</comment>
<accession>A0ABU5DTD9</accession>
<feature type="transmembrane region" description="Helical" evidence="6">
    <location>
        <begin position="426"/>
        <end position="448"/>
    </location>
</feature>
<protein>
    <submittedName>
        <fullName evidence="8">FtsX-like permease family protein</fullName>
    </submittedName>
</protein>
<keyword evidence="3 6" id="KW-0812">Transmembrane</keyword>
<dbReference type="Proteomes" id="UP001271769">
    <property type="component" value="Unassembled WGS sequence"/>
</dbReference>
<feature type="transmembrane region" description="Helical" evidence="6">
    <location>
        <begin position="720"/>
        <end position="744"/>
    </location>
</feature>
<keyword evidence="2" id="KW-1003">Cell membrane</keyword>
<dbReference type="PANTHER" id="PTHR30287:SF1">
    <property type="entry name" value="INNER MEMBRANE PROTEIN"/>
    <property type="match status" value="1"/>
</dbReference>
<dbReference type="RefSeq" id="WP_320498883.1">
    <property type="nucleotide sequence ID" value="NZ_JAXCLX010000001.1"/>
</dbReference>
<evidence type="ECO:0000256" key="5">
    <source>
        <dbReference type="ARBA" id="ARBA00023136"/>
    </source>
</evidence>
<organism evidence="8 9">
    <name type="scientific">Dongia rigui</name>
    <dbReference type="NCBI Taxonomy" id="940149"/>
    <lineage>
        <taxon>Bacteria</taxon>
        <taxon>Pseudomonadati</taxon>
        <taxon>Pseudomonadota</taxon>
        <taxon>Alphaproteobacteria</taxon>
        <taxon>Rhodospirillales</taxon>
        <taxon>Dongiaceae</taxon>
        <taxon>Dongia</taxon>
    </lineage>
</organism>
<feature type="transmembrane region" description="Helical" evidence="6">
    <location>
        <begin position="765"/>
        <end position="796"/>
    </location>
</feature>
<name>A0ABU5DTD9_9PROT</name>
<keyword evidence="5 6" id="KW-0472">Membrane</keyword>
<feature type="domain" description="ABC3 transporter permease C-terminal" evidence="7">
    <location>
        <begin position="725"/>
        <end position="834"/>
    </location>
</feature>
<feature type="transmembrane region" description="Helical" evidence="6">
    <location>
        <begin position="353"/>
        <end position="377"/>
    </location>
</feature>
<feature type="transmembrane region" description="Helical" evidence="6">
    <location>
        <begin position="482"/>
        <end position="502"/>
    </location>
</feature>
<feature type="transmembrane region" description="Helical" evidence="6">
    <location>
        <begin position="308"/>
        <end position="333"/>
    </location>
</feature>
<feature type="transmembrane region" description="Helical" evidence="6">
    <location>
        <begin position="263"/>
        <end position="287"/>
    </location>
</feature>
<proteinExistence type="predicted"/>
<reference evidence="8 9" key="1">
    <citation type="journal article" date="2013" name="Antonie Van Leeuwenhoek">
        <title>Dongia rigui sp. nov., isolated from freshwater of a large wetland in Korea.</title>
        <authorList>
            <person name="Baik K.S."/>
            <person name="Hwang Y.M."/>
            <person name="Choi J.S."/>
            <person name="Kwon J."/>
            <person name="Seong C.N."/>
        </authorList>
    </citation>
    <scope>NUCLEOTIDE SEQUENCE [LARGE SCALE GENOMIC DNA]</scope>
    <source>
        <strain evidence="8 9">04SU4-P</strain>
    </source>
</reference>
<dbReference type="Pfam" id="PF02687">
    <property type="entry name" value="FtsX"/>
    <property type="match status" value="2"/>
</dbReference>
<feature type="transmembrane region" description="Helical" evidence="6">
    <location>
        <begin position="808"/>
        <end position="828"/>
    </location>
</feature>
<evidence type="ECO:0000256" key="4">
    <source>
        <dbReference type="ARBA" id="ARBA00022989"/>
    </source>
</evidence>
<comment type="caution">
    <text evidence="8">The sequence shown here is derived from an EMBL/GenBank/DDBJ whole genome shotgun (WGS) entry which is preliminary data.</text>
</comment>
<evidence type="ECO:0000313" key="9">
    <source>
        <dbReference type="Proteomes" id="UP001271769"/>
    </source>
</evidence>
<evidence type="ECO:0000256" key="1">
    <source>
        <dbReference type="ARBA" id="ARBA00004651"/>
    </source>
</evidence>
<evidence type="ECO:0000256" key="3">
    <source>
        <dbReference type="ARBA" id="ARBA00022692"/>
    </source>
</evidence>
<dbReference type="InterPro" id="IPR038766">
    <property type="entry name" value="Membrane_comp_ABC_pdt"/>
</dbReference>
<feature type="transmembrane region" description="Helical" evidence="6">
    <location>
        <begin position="21"/>
        <end position="46"/>
    </location>
</feature>